<protein>
    <submittedName>
        <fullName evidence="1">Uncharacterized protein</fullName>
    </submittedName>
</protein>
<dbReference type="RefSeq" id="WP_321563246.1">
    <property type="nucleotide sequence ID" value="NZ_CP139558.1"/>
</dbReference>
<accession>A0ABZ0TLT0</accession>
<organism evidence="1 2">
    <name type="scientific">Mucilaginibacter sabulilitoris</name>
    <dbReference type="NCBI Taxonomy" id="1173583"/>
    <lineage>
        <taxon>Bacteria</taxon>
        <taxon>Pseudomonadati</taxon>
        <taxon>Bacteroidota</taxon>
        <taxon>Sphingobacteriia</taxon>
        <taxon>Sphingobacteriales</taxon>
        <taxon>Sphingobacteriaceae</taxon>
        <taxon>Mucilaginibacter</taxon>
    </lineage>
</organism>
<dbReference type="EMBL" id="CP139558">
    <property type="protein sequence ID" value="WPU94121.1"/>
    <property type="molecule type" value="Genomic_DNA"/>
</dbReference>
<keyword evidence="2" id="KW-1185">Reference proteome</keyword>
<sequence length="311" mass="34805">MTPIRATAKVEPQCVGGFISKSRYNELTKNFKTSFPGETTFVMLSKSAIETILSDSSVSGIKFMNGIENVNVPSSRILVLIPANYTSKGSLPISLIKADGFLTNKGDNISLEQTWQVLFNHVLNYKKTNIDTHYTKINRGSFMGRNILTELVDKAKGDTLIYHFGYDIENNYPYKALIQPEANGIPIGDESHPCPGSTGCPKSIEEMCALTRIITNLVDNDPDGQLNELRAFRDKLLQNSLSGAEIEKYYTISASLLETIDMEPNHDLIYEGIYQAYIKPSLHSLANHNEEAAYIIFREALEHLTTTYLYQ</sequence>
<evidence type="ECO:0000313" key="1">
    <source>
        <dbReference type="EMBL" id="WPU94121.1"/>
    </source>
</evidence>
<reference evidence="1 2" key="1">
    <citation type="submission" date="2023-11" db="EMBL/GenBank/DDBJ databases">
        <title>Analysis of the Genomes of Mucilaginibacter gossypii cycad 4 and M. sabulilitoris SNA2: microbes with the potential for plant growth promotion.</title>
        <authorList>
            <person name="Hirsch A.M."/>
            <person name="Humm E."/>
            <person name="Rubbi M."/>
            <person name="Del Vecchio G."/>
            <person name="Ha S.M."/>
            <person name="Pellegrini M."/>
            <person name="Gunsalus R.P."/>
        </authorList>
    </citation>
    <scope>NUCLEOTIDE SEQUENCE [LARGE SCALE GENOMIC DNA]</scope>
    <source>
        <strain evidence="1 2">SNA2</strain>
    </source>
</reference>
<evidence type="ECO:0000313" key="2">
    <source>
        <dbReference type="Proteomes" id="UP001324380"/>
    </source>
</evidence>
<dbReference type="Proteomes" id="UP001324380">
    <property type="component" value="Chromosome"/>
</dbReference>
<name>A0ABZ0TLT0_9SPHI</name>
<gene>
    <name evidence="1" type="ORF">SNE25_01110</name>
</gene>
<proteinExistence type="predicted"/>